<evidence type="ECO:0000256" key="4">
    <source>
        <dbReference type="ARBA" id="ARBA00012105"/>
    </source>
</evidence>
<evidence type="ECO:0000259" key="15">
    <source>
        <dbReference type="SMART" id="SM00904"/>
    </source>
</evidence>
<dbReference type="GO" id="GO:0009231">
    <property type="term" value="P:riboflavin biosynthetic process"/>
    <property type="evidence" value="ECO:0007669"/>
    <property type="project" value="InterPro"/>
</dbReference>
<evidence type="ECO:0000256" key="1">
    <source>
        <dbReference type="ARBA" id="ARBA00003572"/>
    </source>
</evidence>
<dbReference type="PANTHER" id="PTHR22749:SF6">
    <property type="entry name" value="RIBOFLAVIN KINASE"/>
    <property type="match status" value="1"/>
</dbReference>
<dbReference type="STRING" id="1442369.A0A0D2ICL4"/>
<dbReference type="GO" id="GO:0009398">
    <property type="term" value="P:FMN biosynthetic process"/>
    <property type="evidence" value="ECO:0007669"/>
    <property type="project" value="UniProtKB-UniPathway"/>
</dbReference>
<sequence length="176" mass="20097">MDHEEKRKPLGIPTANIPPSGLSSYPSLSSGVYYGFIGLSLASSPDTPLCSIQVHPAVLSIGYNPFYHNTTRSVEVHVLAEFAYDFYGAALNLLILGFIRPQFDYVSREALVEDIKTDCEVARRSLAREHYRKFEDEKWLRDFEWVEKTGMDAKEAEREVLNQNQNHNQNQNQSKD</sequence>
<dbReference type="SMART" id="SM00904">
    <property type="entry name" value="Flavokinase"/>
    <property type="match status" value="1"/>
</dbReference>
<comment type="similarity">
    <text evidence="3">Belongs to the flavokinase family.</text>
</comment>
<accession>A0A0D2ICL4</accession>
<keyword evidence="8" id="KW-0808">Transferase</keyword>
<evidence type="ECO:0000256" key="5">
    <source>
        <dbReference type="ARBA" id="ARBA00017394"/>
    </source>
</evidence>
<keyword evidence="17" id="KW-1185">Reference proteome</keyword>
<dbReference type="InterPro" id="IPR015865">
    <property type="entry name" value="Riboflavin_kinase_bac/euk"/>
</dbReference>
<evidence type="ECO:0000256" key="14">
    <source>
        <dbReference type="SAM" id="MobiDB-lite"/>
    </source>
</evidence>
<dbReference type="VEuPathDB" id="FungiDB:Z518_07137"/>
<dbReference type="GeneID" id="25295208"/>
<keyword evidence="11" id="KW-0067">ATP-binding</keyword>
<dbReference type="GO" id="GO:0005739">
    <property type="term" value="C:mitochondrion"/>
    <property type="evidence" value="ECO:0007669"/>
    <property type="project" value="TreeGrafter"/>
</dbReference>
<evidence type="ECO:0000256" key="3">
    <source>
        <dbReference type="ARBA" id="ARBA00010108"/>
    </source>
</evidence>
<dbReference type="PANTHER" id="PTHR22749">
    <property type="entry name" value="RIBOFLAVIN KINASE/FMN ADENYLYLTRANSFERASE"/>
    <property type="match status" value="1"/>
</dbReference>
<dbReference type="RefSeq" id="XP_013270720.1">
    <property type="nucleotide sequence ID" value="XM_013415266.1"/>
</dbReference>
<feature type="region of interest" description="Disordered" evidence="14">
    <location>
        <begin position="156"/>
        <end position="176"/>
    </location>
</feature>
<dbReference type="AlphaFoldDB" id="A0A0D2ICL4"/>
<dbReference type="UniPathway" id="UPA00276">
    <property type="reaction ID" value="UER00406"/>
</dbReference>
<name>A0A0D2ICL4_9EURO</name>
<dbReference type="Proteomes" id="UP000053617">
    <property type="component" value="Unassembled WGS sequence"/>
</dbReference>
<evidence type="ECO:0000256" key="6">
    <source>
        <dbReference type="ARBA" id="ARBA00022630"/>
    </source>
</evidence>
<feature type="compositionally biased region" description="Low complexity" evidence="14">
    <location>
        <begin position="162"/>
        <end position="176"/>
    </location>
</feature>
<feature type="domain" description="Riboflavin kinase" evidence="15">
    <location>
        <begin position="10"/>
        <end position="127"/>
    </location>
</feature>
<keyword evidence="10" id="KW-0418">Kinase</keyword>
<evidence type="ECO:0000313" key="16">
    <source>
        <dbReference type="EMBL" id="KIX03584.1"/>
    </source>
</evidence>
<gene>
    <name evidence="16" type="ORF">Z518_07137</name>
</gene>
<evidence type="ECO:0000256" key="10">
    <source>
        <dbReference type="ARBA" id="ARBA00022777"/>
    </source>
</evidence>
<dbReference type="GO" id="GO:0008531">
    <property type="term" value="F:riboflavin kinase activity"/>
    <property type="evidence" value="ECO:0007669"/>
    <property type="project" value="UniProtKB-EC"/>
</dbReference>
<protein>
    <recommendedName>
        <fullName evidence="5">Riboflavin kinase</fullName>
        <ecNumber evidence="4">2.7.1.26</ecNumber>
    </recommendedName>
    <alternativeName>
        <fullName evidence="12">Flavin mononucleotide kinase 1</fullName>
    </alternativeName>
</protein>
<organism evidence="16 17">
    <name type="scientific">Rhinocladiella mackenziei CBS 650.93</name>
    <dbReference type="NCBI Taxonomy" id="1442369"/>
    <lineage>
        <taxon>Eukaryota</taxon>
        <taxon>Fungi</taxon>
        <taxon>Dikarya</taxon>
        <taxon>Ascomycota</taxon>
        <taxon>Pezizomycotina</taxon>
        <taxon>Eurotiomycetes</taxon>
        <taxon>Chaetothyriomycetidae</taxon>
        <taxon>Chaetothyriales</taxon>
        <taxon>Herpotrichiellaceae</taxon>
        <taxon>Rhinocladiella</taxon>
    </lineage>
</organism>
<evidence type="ECO:0000256" key="8">
    <source>
        <dbReference type="ARBA" id="ARBA00022679"/>
    </source>
</evidence>
<dbReference type="EC" id="2.7.1.26" evidence="4"/>
<evidence type="ECO:0000256" key="11">
    <source>
        <dbReference type="ARBA" id="ARBA00022840"/>
    </source>
</evidence>
<keyword evidence="7" id="KW-0288">FMN</keyword>
<dbReference type="SUPFAM" id="SSF82114">
    <property type="entry name" value="Riboflavin kinase-like"/>
    <property type="match status" value="1"/>
</dbReference>
<evidence type="ECO:0000313" key="17">
    <source>
        <dbReference type="Proteomes" id="UP000053617"/>
    </source>
</evidence>
<dbReference type="HOGENOM" id="CLU_048437_3_2_1"/>
<dbReference type="OrthoDB" id="276388at2759"/>
<evidence type="ECO:0000256" key="12">
    <source>
        <dbReference type="ARBA" id="ARBA00029960"/>
    </source>
</evidence>
<proteinExistence type="inferred from homology"/>
<comment type="pathway">
    <text evidence="2">Cofactor biosynthesis; FMN biosynthesis; FMN from riboflavin (ATP route): step 1/1.</text>
</comment>
<evidence type="ECO:0000256" key="13">
    <source>
        <dbReference type="ARBA" id="ARBA00047880"/>
    </source>
</evidence>
<evidence type="ECO:0000256" key="9">
    <source>
        <dbReference type="ARBA" id="ARBA00022741"/>
    </source>
</evidence>
<evidence type="ECO:0000256" key="2">
    <source>
        <dbReference type="ARBA" id="ARBA00005201"/>
    </source>
</evidence>
<dbReference type="EMBL" id="KN847479">
    <property type="protein sequence ID" value="KIX03584.1"/>
    <property type="molecule type" value="Genomic_DNA"/>
</dbReference>
<comment type="catalytic activity">
    <reaction evidence="13">
        <text>riboflavin + ATP = FMN + ADP + H(+)</text>
        <dbReference type="Rhea" id="RHEA:14357"/>
        <dbReference type="ChEBI" id="CHEBI:15378"/>
        <dbReference type="ChEBI" id="CHEBI:30616"/>
        <dbReference type="ChEBI" id="CHEBI:57986"/>
        <dbReference type="ChEBI" id="CHEBI:58210"/>
        <dbReference type="ChEBI" id="CHEBI:456216"/>
        <dbReference type="EC" id="2.7.1.26"/>
    </reaction>
</comment>
<evidence type="ECO:0000256" key="7">
    <source>
        <dbReference type="ARBA" id="ARBA00022643"/>
    </source>
</evidence>
<dbReference type="Pfam" id="PF01687">
    <property type="entry name" value="Flavokinase"/>
    <property type="match status" value="1"/>
</dbReference>
<comment type="function">
    <text evidence="1">Catalyzes the phosphorylation of riboflavin (vitamin B2) to form flavin mononucleotide (FMN) coenzyme.</text>
</comment>
<keyword evidence="6" id="KW-0285">Flavoprotein</keyword>
<dbReference type="InterPro" id="IPR023465">
    <property type="entry name" value="Riboflavin_kinase_dom_sf"/>
</dbReference>
<dbReference type="GO" id="GO:0005524">
    <property type="term" value="F:ATP binding"/>
    <property type="evidence" value="ECO:0007669"/>
    <property type="project" value="UniProtKB-KW"/>
</dbReference>
<dbReference type="Gene3D" id="2.40.30.30">
    <property type="entry name" value="Riboflavin kinase-like"/>
    <property type="match status" value="1"/>
</dbReference>
<reference evidence="16 17" key="1">
    <citation type="submission" date="2015-01" db="EMBL/GenBank/DDBJ databases">
        <title>The Genome Sequence of Rhinocladiella mackenzie CBS 650.93.</title>
        <authorList>
            <consortium name="The Broad Institute Genomics Platform"/>
            <person name="Cuomo C."/>
            <person name="de Hoog S."/>
            <person name="Gorbushina A."/>
            <person name="Stielow B."/>
            <person name="Teixiera M."/>
            <person name="Abouelleil A."/>
            <person name="Chapman S.B."/>
            <person name="Priest M."/>
            <person name="Young S.K."/>
            <person name="Wortman J."/>
            <person name="Nusbaum C."/>
            <person name="Birren B."/>
        </authorList>
    </citation>
    <scope>NUCLEOTIDE SEQUENCE [LARGE SCALE GENOMIC DNA]</scope>
    <source>
        <strain evidence="16 17">CBS 650.93</strain>
    </source>
</reference>
<dbReference type="InterPro" id="IPR023468">
    <property type="entry name" value="Riboflavin_kinase"/>
</dbReference>
<keyword evidence="9" id="KW-0547">Nucleotide-binding</keyword>